<evidence type="ECO:0000256" key="7">
    <source>
        <dbReference type="ARBA" id="ARBA00022779"/>
    </source>
</evidence>
<evidence type="ECO:0000256" key="9">
    <source>
        <dbReference type="ARBA" id="ARBA00023143"/>
    </source>
</evidence>
<dbReference type="EMBL" id="JACHWY010000001">
    <property type="protein sequence ID" value="MBB3046360.1"/>
    <property type="molecule type" value="Genomic_DNA"/>
</dbReference>
<dbReference type="InterPro" id="IPR036429">
    <property type="entry name" value="SpoA-like_sf"/>
</dbReference>
<dbReference type="SUPFAM" id="SSF101801">
    <property type="entry name" value="Surface presentation of antigens (SPOA)"/>
    <property type="match status" value="1"/>
</dbReference>
<evidence type="ECO:0000256" key="2">
    <source>
        <dbReference type="ARBA" id="ARBA00004202"/>
    </source>
</evidence>
<dbReference type="PANTHER" id="PTHR30034">
    <property type="entry name" value="FLAGELLAR MOTOR SWITCH PROTEIN FLIM"/>
    <property type="match status" value="1"/>
</dbReference>
<dbReference type="RefSeq" id="WP_183409059.1">
    <property type="nucleotide sequence ID" value="NZ_JACHWY010000001.1"/>
</dbReference>
<evidence type="ECO:0000313" key="13">
    <source>
        <dbReference type="EMBL" id="MBB3046360.1"/>
    </source>
</evidence>
<keyword evidence="13" id="KW-0966">Cell projection</keyword>
<feature type="domain" description="Flagellar motor switch protein FliN-like C-terminal" evidence="12">
    <location>
        <begin position="265"/>
        <end position="332"/>
    </location>
</feature>
<evidence type="ECO:0000256" key="8">
    <source>
        <dbReference type="ARBA" id="ARBA00023136"/>
    </source>
</evidence>
<evidence type="ECO:0000256" key="4">
    <source>
        <dbReference type="ARBA" id="ARBA00021898"/>
    </source>
</evidence>
<dbReference type="InterPro" id="IPR001689">
    <property type="entry name" value="Flag_FliM"/>
</dbReference>
<dbReference type="GO" id="GO:0005886">
    <property type="term" value="C:plasma membrane"/>
    <property type="evidence" value="ECO:0007669"/>
    <property type="project" value="UniProtKB-SubCell"/>
</dbReference>
<protein>
    <recommendedName>
        <fullName evidence="4">Flagellar motor switch protein FliM</fullName>
    </recommendedName>
</protein>
<keyword evidence="13" id="KW-0969">Cilium</keyword>
<evidence type="ECO:0000256" key="10">
    <source>
        <dbReference type="ARBA" id="ARBA00025044"/>
    </source>
</evidence>
<comment type="caution">
    <text evidence="13">The sequence shown here is derived from an EMBL/GenBank/DDBJ whole genome shotgun (WGS) entry which is preliminary data.</text>
</comment>
<feature type="region of interest" description="Disordered" evidence="11">
    <location>
        <begin position="16"/>
        <end position="45"/>
    </location>
</feature>
<keyword evidence="5" id="KW-1003">Cell membrane</keyword>
<comment type="similarity">
    <text evidence="3">Belongs to the FliM family.</text>
</comment>
<evidence type="ECO:0000256" key="5">
    <source>
        <dbReference type="ARBA" id="ARBA00022475"/>
    </source>
</evidence>
<comment type="function">
    <text evidence="10">FliM is one of three proteins (FliG, FliN, FliM) that forms the rotor-mounted switch complex (C ring), located at the base of the basal body. This complex interacts with the CheY and CheZ chemotaxis proteins, in addition to contacting components of the motor that determine the direction of flagellar rotation.</text>
</comment>
<keyword evidence="7" id="KW-0283">Flagellar rotation</keyword>
<dbReference type="GO" id="GO:0003774">
    <property type="term" value="F:cytoskeletal motor activity"/>
    <property type="evidence" value="ECO:0007669"/>
    <property type="project" value="InterPro"/>
</dbReference>
<dbReference type="GO" id="GO:0071978">
    <property type="term" value="P:bacterial-type flagellum-dependent swarming motility"/>
    <property type="evidence" value="ECO:0007669"/>
    <property type="project" value="TreeGrafter"/>
</dbReference>
<evidence type="ECO:0000256" key="6">
    <source>
        <dbReference type="ARBA" id="ARBA00022500"/>
    </source>
</evidence>
<accession>A0A7W4W2P9</accession>
<dbReference type="GO" id="GO:0009425">
    <property type="term" value="C:bacterial-type flagellum basal body"/>
    <property type="evidence" value="ECO:0007669"/>
    <property type="project" value="UniProtKB-SubCell"/>
</dbReference>
<organism evidence="13 14">
    <name type="scientific">Litorivivens lipolytica</name>
    <dbReference type="NCBI Taxonomy" id="1524264"/>
    <lineage>
        <taxon>Bacteria</taxon>
        <taxon>Pseudomonadati</taxon>
        <taxon>Pseudomonadota</taxon>
        <taxon>Gammaproteobacteria</taxon>
        <taxon>Litorivivens</taxon>
    </lineage>
</organism>
<evidence type="ECO:0000256" key="11">
    <source>
        <dbReference type="SAM" id="MobiDB-lite"/>
    </source>
</evidence>
<dbReference type="Pfam" id="PF02154">
    <property type="entry name" value="FliM"/>
    <property type="match status" value="1"/>
</dbReference>
<name>A0A7W4W2P9_9GAMM</name>
<evidence type="ECO:0000259" key="12">
    <source>
        <dbReference type="Pfam" id="PF01052"/>
    </source>
</evidence>
<dbReference type="Gene3D" id="2.30.330.10">
    <property type="entry name" value="SpoA-like"/>
    <property type="match status" value="1"/>
</dbReference>
<comment type="subcellular location">
    <subcellularLocation>
        <location evidence="1">Bacterial flagellum basal body</location>
    </subcellularLocation>
    <subcellularLocation>
        <location evidence="2">Cell membrane</location>
        <topology evidence="2">Peripheral membrane protein</topology>
    </subcellularLocation>
</comment>
<dbReference type="Proteomes" id="UP000537130">
    <property type="component" value="Unassembled WGS sequence"/>
</dbReference>
<dbReference type="Pfam" id="PF01052">
    <property type="entry name" value="FliMN_C"/>
    <property type="match status" value="1"/>
</dbReference>
<evidence type="ECO:0000256" key="3">
    <source>
        <dbReference type="ARBA" id="ARBA00011049"/>
    </source>
</evidence>
<gene>
    <name evidence="13" type="ORF">FHR99_000596</name>
</gene>
<keyword evidence="9" id="KW-0975">Bacterial flagellum</keyword>
<dbReference type="AlphaFoldDB" id="A0A7W4W2P9"/>
<evidence type="ECO:0000313" key="14">
    <source>
        <dbReference type="Proteomes" id="UP000537130"/>
    </source>
</evidence>
<keyword evidence="14" id="KW-1185">Reference proteome</keyword>
<keyword evidence="13" id="KW-0282">Flagellum</keyword>
<dbReference type="PRINTS" id="PR00955">
    <property type="entry name" value="FLGMOTORFLIM"/>
</dbReference>
<reference evidence="13 14" key="1">
    <citation type="submission" date="2020-08" db="EMBL/GenBank/DDBJ databases">
        <title>Genomic Encyclopedia of Type Strains, Phase III (KMG-III): the genomes of soil and plant-associated and newly described type strains.</title>
        <authorList>
            <person name="Whitman W."/>
        </authorList>
    </citation>
    <scope>NUCLEOTIDE SEQUENCE [LARGE SCALE GENOMIC DNA]</scope>
    <source>
        <strain evidence="13 14">CECT 8654</strain>
    </source>
</reference>
<dbReference type="GO" id="GO:0050918">
    <property type="term" value="P:positive chemotaxis"/>
    <property type="evidence" value="ECO:0007669"/>
    <property type="project" value="TreeGrafter"/>
</dbReference>
<keyword evidence="8" id="KW-0472">Membrane</keyword>
<keyword evidence="6" id="KW-0145">Chemotaxis</keyword>
<proteinExistence type="inferred from homology"/>
<dbReference type="InterPro" id="IPR001543">
    <property type="entry name" value="FliN-like_C"/>
</dbReference>
<sequence length="341" mass="37600">MAGVLDQEEIDALMGGLETGELETGEQEAVGVESETAVTEASTGGKAKSFDYSKHHYALHRLLPKIREVHSNYAEALQEKIGKLSSSVNKVEIDELTVTDLDELSPRIDTPCRLAIITAKPIASPVLLAIESDLVFDIVNRYFGGGNSLRKTRLSEKFSSTEMKLSELLVEDMVTELAPAWQPLLDIAPTISGWEFDPRSVDALDEKEALIATRFKVNFDNGEGGIWVVVPWHGLEPLRGQLKTADNLALPNTDPNWQPKFVEGLEEASVELVAVLSEQKIKLKHAMQLKKGDVIAINDPKEVDIKVGCVRLMRAHFGTHEGNMAAQVLEILRSPMANRQK</sequence>
<dbReference type="InterPro" id="IPR028976">
    <property type="entry name" value="CheC-like_sf"/>
</dbReference>
<evidence type="ECO:0000256" key="1">
    <source>
        <dbReference type="ARBA" id="ARBA00004117"/>
    </source>
</evidence>
<dbReference type="CDD" id="cd17908">
    <property type="entry name" value="FliM"/>
    <property type="match status" value="1"/>
</dbReference>
<dbReference type="Gene3D" id="3.40.1550.10">
    <property type="entry name" value="CheC-like"/>
    <property type="match status" value="1"/>
</dbReference>
<dbReference type="PANTHER" id="PTHR30034:SF6">
    <property type="entry name" value="YOP PROTEINS TRANSLOCATION PROTEIN Q"/>
    <property type="match status" value="1"/>
</dbReference>